<dbReference type="PANTHER" id="PTHR14136:SF17">
    <property type="entry name" value="BTB_POZ DOMAIN-CONTAINING PROTEIN KCTD9"/>
    <property type="match status" value="1"/>
</dbReference>
<feature type="domain" description="UvrD-like helicase C-terminal" evidence="1">
    <location>
        <begin position="666"/>
        <end position="714"/>
    </location>
</feature>
<dbReference type="InterPro" id="IPR027417">
    <property type="entry name" value="P-loop_NTPase"/>
</dbReference>
<evidence type="ECO:0000313" key="2">
    <source>
        <dbReference type="EMBL" id="MBD2182190.1"/>
    </source>
</evidence>
<dbReference type="InterPro" id="IPR001646">
    <property type="entry name" value="5peptide_repeat"/>
</dbReference>
<dbReference type="Proteomes" id="UP000641646">
    <property type="component" value="Unassembled WGS sequence"/>
</dbReference>
<name>A0A926VEL2_9CYAN</name>
<keyword evidence="3" id="KW-1185">Reference proteome</keyword>
<protein>
    <submittedName>
        <fullName evidence="2">Pentapeptide repeat-containing protein</fullName>
    </submittedName>
</protein>
<dbReference type="SUPFAM" id="SSF141571">
    <property type="entry name" value="Pentapeptide repeat-like"/>
    <property type="match status" value="1"/>
</dbReference>
<reference evidence="2" key="1">
    <citation type="journal article" date="2015" name="ISME J.">
        <title>Draft Genome Sequence of Streptomyces incarnatus NRRL8089, which Produces the Nucleoside Antibiotic Sinefungin.</title>
        <authorList>
            <person name="Oshima K."/>
            <person name="Hattori M."/>
            <person name="Shimizu H."/>
            <person name="Fukuda K."/>
            <person name="Nemoto M."/>
            <person name="Inagaki K."/>
            <person name="Tamura T."/>
        </authorList>
    </citation>
    <scope>NUCLEOTIDE SEQUENCE</scope>
    <source>
        <strain evidence="2">FACHB-1375</strain>
    </source>
</reference>
<dbReference type="PANTHER" id="PTHR14136">
    <property type="entry name" value="BTB_POZ DOMAIN-CONTAINING PROTEIN KCTD9"/>
    <property type="match status" value="1"/>
</dbReference>
<organism evidence="2 3">
    <name type="scientific">Aerosakkonema funiforme FACHB-1375</name>
    <dbReference type="NCBI Taxonomy" id="2949571"/>
    <lineage>
        <taxon>Bacteria</taxon>
        <taxon>Bacillati</taxon>
        <taxon>Cyanobacteriota</taxon>
        <taxon>Cyanophyceae</taxon>
        <taxon>Oscillatoriophycideae</taxon>
        <taxon>Aerosakkonematales</taxon>
        <taxon>Aerosakkonemataceae</taxon>
        <taxon>Aerosakkonema</taxon>
    </lineage>
</organism>
<dbReference type="Gene3D" id="3.40.50.300">
    <property type="entry name" value="P-loop containing nucleotide triphosphate hydrolases"/>
    <property type="match status" value="2"/>
</dbReference>
<sequence>MAIYRPEENRKFITTESTGKSGQRGESRVWSAVKIAFADRECIAYWRYPIFSQVGKTRKEPDILIADFELGLIVIEVKSVRIDQIVAINGHRWEFCNFYTSDASPYAQAENQLFALLGYCDREPLLRRKVNGRVIIALPLITEKQWREKGFHLLPSCPPIIFKEDLFKLSSPPSHLVESAGSMIPPFPARERGLAIIIPQTTPIIKGENLNEEQWKLLLSVLSGTPVFRQSSSRIIPQLQFPEVVSPIPESRTSILAKARQQLSEFDIQQERIGKQIPPGAQRIRGIAGSGKTVLLCQKAANMHLKHPEWDIALVFFSRSLYDPITQQLDKWLRRFSSGEIKFDRTNQKLRVLHAWGGKNQPGLYSVICSAAGVLPLTVYDTDSKQPNASLAEACTLLLQTVEIPQIFDAILIDEGQDLIVDEELKFEGKQPFYWLTYQSLRPVELEHPEQRRLIWAYDEAQSLESLHMPTAGELFGDELALMVTGEYADGIKKTEILQRCYRTPTPILTVAHAIGMGLLRPGGMLSGITRSEDWKALGYEVKGRFSPGRQITLKCASDRSGNIIPQLWEKPVLEFDIYDDRQSELTALAHNIIYNLKCDRLKPSREILVIVLGCFGEAIELEIEVAEFLMSQGIDIFIPGTSNCNILTPYLEYSNPNKFWCEGGVTVSRIHRAKGNEADMVYLVGLDNIAENERNVKLRNQLFIALTRTRGWLKLSGIGNYPMYEEIRSAIASGDTFNFTFNRPQKRAISVTNAGELLNLYAAGTRNFQNADWRGIHLAYANLQDANCIGTQLNNADLRNTQLDGIKLVIADLSNADLSNASLRKAKMMGAILRNANLSYSDLSRADLSDADLRNANLVGAKLVGANLSGVDLRGADLTGADIAGAEFSDVNWMGTRMPDGKIYGYGN</sequence>
<dbReference type="SUPFAM" id="SSF52540">
    <property type="entry name" value="P-loop containing nucleoside triphosphate hydrolases"/>
    <property type="match status" value="1"/>
</dbReference>
<evidence type="ECO:0000313" key="3">
    <source>
        <dbReference type="Proteomes" id="UP000641646"/>
    </source>
</evidence>
<gene>
    <name evidence="2" type="ORF">H6G03_13955</name>
</gene>
<evidence type="ECO:0000259" key="1">
    <source>
        <dbReference type="Pfam" id="PF13538"/>
    </source>
</evidence>
<dbReference type="InterPro" id="IPR027785">
    <property type="entry name" value="UvrD-like_helicase_C"/>
</dbReference>
<reference evidence="2" key="2">
    <citation type="submission" date="2020-08" db="EMBL/GenBank/DDBJ databases">
        <authorList>
            <person name="Chen M."/>
            <person name="Teng W."/>
            <person name="Zhao L."/>
            <person name="Hu C."/>
            <person name="Zhou Y."/>
            <person name="Han B."/>
            <person name="Song L."/>
            <person name="Shu W."/>
        </authorList>
    </citation>
    <scope>NUCLEOTIDE SEQUENCE</scope>
    <source>
        <strain evidence="2">FACHB-1375</strain>
    </source>
</reference>
<dbReference type="Pfam" id="PF13538">
    <property type="entry name" value="UvrD_C_2"/>
    <property type="match status" value="1"/>
</dbReference>
<accession>A0A926VEL2</accession>
<dbReference type="RefSeq" id="WP_190465000.1">
    <property type="nucleotide sequence ID" value="NZ_JACJPW010000032.1"/>
</dbReference>
<dbReference type="AlphaFoldDB" id="A0A926VEL2"/>
<dbReference type="Gene3D" id="2.160.20.80">
    <property type="entry name" value="E3 ubiquitin-protein ligase SopA"/>
    <property type="match status" value="1"/>
</dbReference>
<proteinExistence type="predicted"/>
<dbReference type="InterPro" id="IPR051082">
    <property type="entry name" value="Pentapeptide-BTB/POZ_domain"/>
</dbReference>
<comment type="caution">
    <text evidence="2">The sequence shown here is derived from an EMBL/GenBank/DDBJ whole genome shotgun (WGS) entry which is preliminary data.</text>
</comment>
<dbReference type="EMBL" id="JACJPW010000032">
    <property type="protein sequence ID" value="MBD2182190.1"/>
    <property type="molecule type" value="Genomic_DNA"/>
</dbReference>
<dbReference type="Pfam" id="PF00805">
    <property type="entry name" value="Pentapeptide"/>
    <property type="match status" value="2"/>
</dbReference>